<comment type="caution">
    <text evidence="1">The sequence shown here is derived from an EMBL/GenBank/DDBJ whole genome shotgun (WGS) entry which is preliminary data.</text>
</comment>
<gene>
    <name evidence="1" type="ORF">PVAP13_3KG529000</name>
</gene>
<proteinExistence type="predicted"/>
<organism evidence="1 2">
    <name type="scientific">Panicum virgatum</name>
    <name type="common">Blackwell switchgrass</name>
    <dbReference type="NCBI Taxonomy" id="38727"/>
    <lineage>
        <taxon>Eukaryota</taxon>
        <taxon>Viridiplantae</taxon>
        <taxon>Streptophyta</taxon>
        <taxon>Embryophyta</taxon>
        <taxon>Tracheophyta</taxon>
        <taxon>Spermatophyta</taxon>
        <taxon>Magnoliopsida</taxon>
        <taxon>Liliopsida</taxon>
        <taxon>Poales</taxon>
        <taxon>Poaceae</taxon>
        <taxon>PACMAD clade</taxon>
        <taxon>Panicoideae</taxon>
        <taxon>Panicodae</taxon>
        <taxon>Paniceae</taxon>
        <taxon>Panicinae</taxon>
        <taxon>Panicum</taxon>
        <taxon>Panicum sect. Hiantes</taxon>
    </lineage>
</organism>
<dbReference type="Proteomes" id="UP000823388">
    <property type="component" value="Chromosome 3K"/>
</dbReference>
<protein>
    <submittedName>
        <fullName evidence="1">Uncharacterized protein</fullName>
    </submittedName>
</protein>
<name>A0A8T0V7E5_PANVG</name>
<keyword evidence="2" id="KW-1185">Reference proteome</keyword>
<dbReference type="EMBL" id="CM029041">
    <property type="protein sequence ID" value="KAG2630498.1"/>
    <property type="molecule type" value="Genomic_DNA"/>
</dbReference>
<accession>A0A8T0V7E5</accession>
<evidence type="ECO:0000313" key="2">
    <source>
        <dbReference type="Proteomes" id="UP000823388"/>
    </source>
</evidence>
<reference evidence="1" key="1">
    <citation type="submission" date="2020-05" db="EMBL/GenBank/DDBJ databases">
        <title>WGS assembly of Panicum virgatum.</title>
        <authorList>
            <person name="Lovell J.T."/>
            <person name="Jenkins J."/>
            <person name="Shu S."/>
            <person name="Juenger T.E."/>
            <person name="Schmutz J."/>
        </authorList>
    </citation>
    <scope>NUCLEOTIDE SEQUENCE</scope>
    <source>
        <strain evidence="1">AP13</strain>
    </source>
</reference>
<evidence type="ECO:0000313" key="1">
    <source>
        <dbReference type="EMBL" id="KAG2630498.1"/>
    </source>
</evidence>
<sequence length="60" mass="7112">MLGESDLSNQACEQWGQRFVFLIPTRLAPLLFKQVCDHILSSWKYRVNDYYGFVYTNYSV</sequence>
<dbReference type="AlphaFoldDB" id="A0A8T0V7E5"/>